<sequence>MPSLTNRLFSSTFRFFNRRELFLLSLIYRRFCEIIDNGFSTAPLAILGCDLNYSACPGLWLRSIDGLQDDGTKIVSQDFIAHLAAMKFIRFNACFVFEICSTSRTENALKPLKHIWEGRRLQIIYKDCAPSIEFVRDMTSASVLRVKCTFDDSTNAAVKEFFNGSCEKFMLHLNGGDSTHFQLPVAELANFLLKPVKDCESSDIPHRFFALDTFVDPKVEDREKLFAAMEEQFMNGKSRFGCVMFRWNIDNKPRELIRRVRNRNINQYLGLWSYGLDEYPLNFTITTSNAGTQS</sequence>
<dbReference type="AlphaFoldDB" id="A0AAD4MXX9"/>
<comment type="caution">
    <text evidence="1">The sequence shown here is derived from an EMBL/GenBank/DDBJ whole genome shotgun (WGS) entry which is preliminary data.</text>
</comment>
<name>A0AAD4MXX9_9BILA</name>
<keyword evidence="2" id="KW-1185">Reference proteome</keyword>
<accession>A0AAD4MXX9</accession>
<evidence type="ECO:0000313" key="1">
    <source>
        <dbReference type="EMBL" id="KAI1707583.1"/>
    </source>
</evidence>
<reference evidence="1" key="1">
    <citation type="submission" date="2022-01" db="EMBL/GenBank/DDBJ databases">
        <title>Genome Sequence Resource for Two Populations of Ditylenchus destructor, the Migratory Endoparasitic Phytonematode.</title>
        <authorList>
            <person name="Zhang H."/>
            <person name="Lin R."/>
            <person name="Xie B."/>
        </authorList>
    </citation>
    <scope>NUCLEOTIDE SEQUENCE</scope>
    <source>
        <strain evidence="1">BazhouSP</strain>
    </source>
</reference>
<proteinExistence type="predicted"/>
<dbReference type="EMBL" id="JAKKPZ010000040">
    <property type="protein sequence ID" value="KAI1707583.1"/>
    <property type="molecule type" value="Genomic_DNA"/>
</dbReference>
<protein>
    <submittedName>
        <fullName evidence="1">Uncharacterized protein</fullName>
    </submittedName>
</protein>
<organism evidence="1 2">
    <name type="scientific">Ditylenchus destructor</name>
    <dbReference type="NCBI Taxonomy" id="166010"/>
    <lineage>
        <taxon>Eukaryota</taxon>
        <taxon>Metazoa</taxon>
        <taxon>Ecdysozoa</taxon>
        <taxon>Nematoda</taxon>
        <taxon>Chromadorea</taxon>
        <taxon>Rhabditida</taxon>
        <taxon>Tylenchina</taxon>
        <taxon>Tylenchomorpha</taxon>
        <taxon>Sphaerularioidea</taxon>
        <taxon>Anguinidae</taxon>
        <taxon>Anguininae</taxon>
        <taxon>Ditylenchus</taxon>
    </lineage>
</organism>
<gene>
    <name evidence="1" type="ORF">DdX_12420</name>
</gene>
<evidence type="ECO:0000313" key="2">
    <source>
        <dbReference type="Proteomes" id="UP001201812"/>
    </source>
</evidence>
<dbReference type="Proteomes" id="UP001201812">
    <property type="component" value="Unassembled WGS sequence"/>
</dbReference>